<name>A0A7K3PVL6_9ACTN</name>
<dbReference type="InterPro" id="IPR009057">
    <property type="entry name" value="Homeodomain-like_sf"/>
</dbReference>
<evidence type="ECO:0000256" key="2">
    <source>
        <dbReference type="ARBA" id="ARBA00023125"/>
    </source>
</evidence>
<dbReference type="PANTHER" id="PTHR30055">
    <property type="entry name" value="HTH-TYPE TRANSCRIPTIONAL REGULATOR RUTR"/>
    <property type="match status" value="1"/>
</dbReference>
<evidence type="ECO:0000256" key="5">
    <source>
        <dbReference type="SAM" id="MobiDB-lite"/>
    </source>
</evidence>
<comment type="caution">
    <text evidence="7">The sequence shown here is derived from an EMBL/GenBank/DDBJ whole genome shotgun (WGS) entry which is preliminary data.</text>
</comment>
<feature type="DNA-binding region" description="H-T-H motif" evidence="4">
    <location>
        <begin position="49"/>
        <end position="68"/>
    </location>
</feature>
<dbReference type="AlphaFoldDB" id="A0A7K3PVL6"/>
<dbReference type="InterPro" id="IPR001647">
    <property type="entry name" value="HTH_TetR"/>
</dbReference>
<evidence type="ECO:0000256" key="4">
    <source>
        <dbReference type="PROSITE-ProRule" id="PRU00335"/>
    </source>
</evidence>
<evidence type="ECO:0000256" key="1">
    <source>
        <dbReference type="ARBA" id="ARBA00023015"/>
    </source>
</evidence>
<dbReference type="PROSITE" id="PS50977">
    <property type="entry name" value="HTH_TETR_2"/>
    <property type="match status" value="1"/>
</dbReference>
<dbReference type="Proteomes" id="UP000470446">
    <property type="component" value="Unassembled WGS sequence"/>
</dbReference>
<proteinExistence type="predicted"/>
<keyword evidence="3" id="KW-0804">Transcription</keyword>
<feature type="region of interest" description="Disordered" evidence="5">
    <location>
        <begin position="1"/>
        <end position="24"/>
    </location>
</feature>
<dbReference type="Gene3D" id="1.10.357.10">
    <property type="entry name" value="Tetracycline Repressor, domain 2"/>
    <property type="match status" value="1"/>
</dbReference>
<evidence type="ECO:0000313" key="8">
    <source>
        <dbReference type="Proteomes" id="UP000470446"/>
    </source>
</evidence>
<dbReference type="SUPFAM" id="SSF48498">
    <property type="entry name" value="Tetracyclin repressor-like, C-terminal domain"/>
    <property type="match status" value="1"/>
</dbReference>
<dbReference type="PANTHER" id="PTHR30055:SF234">
    <property type="entry name" value="HTH-TYPE TRANSCRIPTIONAL REGULATOR BETI"/>
    <property type="match status" value="1"/>
</dbReference>
<evidence type="ECO:0000259" key="6">
    <source>
        <dbReference type="PROSITE" id="PS50977"/>
    </source>
</evidence>
<accession>A0A7K3PVL6</accession>
<keyword evidence="1" id="KW-0805">Transcription regulation</keyword>
<sequence length="213" mass="23657">MSMPSEQGHGRTVQAVTRQGPRRRADAERSIATIVAAALECFCRDPKVSMSVIAGAAKVSRVTLYAHFPSREDLLDAVLAYSVDQADVALQGLRLDEDAVDEAFSRLVRSSWRILERQAFLLAAAEGVIEPARLRSHHEKVLARVERVLVRGQEEGVFRTDLPLSWLVTTFYSLLHAAATEADARHLKVKEIPGILDRTLAAVLHRDRNDRNA</sequence>
<dbReference type="Pfam" id="PF00440">
    <property type="entry name" value="TetR_N"/>
    <property type="match status" value="1"/>
</dbReference>
<evidence type="ECO:0000256" key="3">
    <source>
        <dbReference type="ARBA" id="ARBA00023163"/>
    </source>
</evidence>
<feature type="domain" description="HTH tetR-type" evidence="6">
    <location>
        <begin position="28"/>
        <end position="86"/>
    </location>
</feature>
<gene>
    <name evidence="7" type="ORF">G3I32_35050</name>
</gene>
<dbReference type="EMBL" id="JAAGMA010000936">
    <property type="protein sequence ID" value="NEB13990.1"/>
    <property type="molecule type" value="Genomic_DNA"/>
</dbReference>
<evidence type="ECO:0000313" key="7">
    <source>
        <dbReference type="EMBL" id="NEB13990.1"/>
    </source>
</evidence>
<dbReference type="InterPro" id="IPR036271">
    <property type="entry name" value="Tet_transcr_reg_TetR-rel_C_sf"/>
</dbReference>
<dbReference type="SUPFAM" id="SSF46689">
    <property type="entry name" value="Homeodomain-like"/>
    <property type="match status" value="1"/>
</dbReference>
<dbReference type="GO" id="GO:0000976">
    <property type="term" value="F:transcription cis-regulatory region binding"/>
    <property type="evidence" value="ECO:0007669"/>
    <property type="project" value="TreeGrafter"/>
</dbReference>
<dbReference type="GO" id="GO:0003700">
    <property type="term" value="F:DNA-binding transcription factor activity"/>
    <property type="evidence" value="ECO:0007669"/>
    <property type="project" value="TreeGrafter"/>
</dbReference>
<reference evidence="7 8" key="1">
    <citation type="submission" date="2020-01" db="EMBL/GenBank/DDBJ databases">
        <title>Insect and environment-associated Actinomycetes.</title>
        <authorList>
            <person name="Currrie C."/>
            <person name="Chevrette M."/>
            <person name="Carlson C."/>
            <person name="Stubbendieck R."/>
            <person name="Wendt-Pienkowski E."/>
        </authorList>
    </citation>
    <scope>NUCLEOTIDE SEQUENCE [LARGE SCALE GENOMIC DNA]</scope>
    <source>
        <strain evidence="7 8">SID14163</strain>
    </source>
</reference>
<protein>
    <submittedName>
        <fullName evidence="7">TetR/AcrR family transcriptional regulator</fullName>
    </submittedName>
</protein>
<organism evidence="7 8">
    <name type="scientific">Streptomyces coelicoflavus</name>
    <dbReference type="NCBI Taxonomy" id="285562"/>
    <lineage>
        <taxon>Bacteria</taxon>
        <taxon>Bacillati</taxon>
        <taxon>Actinomycetota</taxon>
        <taxon>Actinomycetes</taxon>
        <taxon>Kitasatosporales</taxon>
        <taxon>Streptomycetaceae</taxon>
        <taxon>Streptomyces</taxon>
    </lineage>
</organism>
<keyword evidence="2 4" id="KW-0238">DNA-binding</keyword>
<dbReference type="InterPro" id="IPR050109">
    <property type="entry name" value="HTH-type_TetR-like_transc_reg"/>
</dbReference>